<evidence type="ECO:0000313" key="2">
    <source>
        <dbReference type="Proteomes" id="UP000004105"/>
    </source>
</evidence>
<comment type="caution">
    <text evidence="1">The sequence shown here is derived from an EMBL/GenBank/DDBJ whole genome shotgun (WGS) entry which is preliminary data.</text>
</comment>
<dbReference type="Proteomes" id="UP000004105">
    <property type="component" value="Unassembled WGS sequence"/>
</dbReference>
<gene>
    <name evidence="1" type="ORF">HMPREF9123_0293</name>
</gene>
<dbReference type="HOGENOM" id="CLU_3155210_0_0_4"/>
<evidence type="ECO:0000313" key="1">
    <source>
        <dbReference type="EMBL" id="EGF12087.1"/>
    </source>
</evidence>
<accession>F2B948</accession>
<proteinExistence type="predicted"/>
<keyword evidence="2" id="KW-1185">Reference proteome</keyword>
<reference evidence="1 2" key="1">
    <citation type="submission" date="2011-02" db="EMBL/GenBank/DDBJ databases">
        <authorList>
            <person name="Muzny D."/>
            <person name="Qin X."/>
            <person name="Deng J."/>
            <person name="Jiang H."/>
            <person name="Liu Y."/>
            <person name="Qu J."/>
            <person name="Song X.-Z."/>
            <person name="Zhang L."/>
            <person name="Thornton R."/>
            <person name="Coyle M."/>
            <person name="Francisco L."/>
            <person name="Jackson L."/>
            <person name="Javaid M."/>
            <person name="Korchina V."/>
            <person name="Kovar C."/>
            <person name="Mata R."/>
            <person name="Mathew T."/>
            <person name="Ngo R."/>
            <person name="Nguyen L."/>
            <person name="Nguyen N."/>
            <person name="Okwuonu G."/>
            <person name="Ongeri F."/>
            <person name="Pham C."/>
            <person name="Simmons D."/>
            <person name="Wilczek-Boney K."/>
            <person name="Hale W."/>
            <person name="Jakkamsetti A."/>
            <person name="Pham P."/>
            <person name="Ruth R."/>
            <person name="San Lucas F."/>
            <person name="Warren J."/>
            <person name="Zhang J."/>
            <person name="Zhao Z."/>
            <person name="Zhou C."/>
            <person name="Zhu D."/>
            <person name="Lee S."/>
            <person name="Bess C."/>
            <person name="Blankenburg K."/>
            <person name="Forbes L."/>
            <person name="Fu Q."/>
            <person name="Gubbala S."/>
            <person name="Hirani K."/>
            <person name="Jayaseelan J.C."/>
            <person name="Lara F."/>
            <person name="Munidasa M."/>
            <person name="Palculict T."/>
            <person name="Patil S."/>
            <person name="Pu L.-L."/>
            <person name="Saada N."/>
            <person name="Tang L."/>
            <person name="Weissenberger G."/>
            <person name="Zhu Y."/>
            <person name="Hemphill L."/>
            <person name="Shang Y."/>
            <person name="Youmans B."/>
            <person name="Ayvaz T."/>
            <person name="Ross M."/>
            <person name="Santibanez J."/>
            <person name="Aqrawi P."/>
            <person name="Gross S."/>
            <person name="Joshi V."/>
            <person name="Fowler G."/>
            <person name="Nazareth L."/>
            <person name="Reid J."/>
            <person name="Worley K."/>
            <person name="Petrosino J."/>
            <person name="Highlander S."/>
            <person name="Gibbs R."/>
        </authorList>
    </citation>
    <scope>NUCLEOTIDE SEQUENCE [LARGE SCALE GENOMIC DNA]</scope>
    <source>
        <strain evidence="1 2">ATCC BAA-1200</strain>
    </source>
</reference>
<name>F2B948_9NEIS</name>
<protein>
    <submittedName>
        <fullName evidence="1">Uncharacterized protein</fullName>
    </submittedName>
</protein>
<dbReference type="AlphaFoldDB" id="F2B948"/>
<organism evidence="1 2">
    <name type="scientific">Neisseria bacilliformis ATCC BAA-1200</name>
    <dbReference type="NCBI Taxonomy" id="888742"/>
    <lineage>
        <taxon>Bacteria</taxon>
        <taxon>Pseudomonadati</taxon>
        <taxon>Pseudomonadota</taxon>
        <taxon>Betaproteobacteria</taxon>
        <taxon>Neisseriales</taxon>
        <taxon>Neisseriaceae</taxon>
        <taxon>Neisseria</taxon>
    </lineage>
</organism>
<sequence length="48" mass="5161">MLAAEMEFVLHDAAFGFSDGLCTVFGKKQPENGFSGCFCVGFTAPLRL</sequence>
<dbReference type="EMBL" id="AFAY01000004">
    <property type="protein sequence ID" value="EGF12087.1"/>
    <property type="molecule type" value="Genomic_DNA"/>
</dbReference>